<dbReference type="EMBL" id="MU276181">
    <property type="protein sequence ID" value="KAI0040623.1"/>
    <property type="molecule type" value="Genomic_DNA"/>
</dbReference>
<keyword evidence="2" id="KW-1185">Reference proteome</keyword>
<evidence type="ECO:0000313" key="2">
    <source>
        <dbReference type="Proteomes" id="UP000814033"/>
    </source>
</evidence>
<proteinExistence type="predicted"/>
<reference evidence="1" key="2">
    <citation type="journal article" date="2022" name="New Phytol.">
        <title>Evolutionary transition to the ectomycorrhizal habit in the genomes of a hyperdiverse lineage of mushroom-forming fungi.</title>
        <authorList>
            <person name="Looney B."/>
            <person name="Miyauchi S."/>
            <person name="Morin E."/>
            <person name="Drula E."/>
            <person name="Courty P.E."/>
            <person name="Kohler A."/>
            <person name="Kuo A."/>
            <person name="LaButti K."/>
            <person name="Pangilinan J."/>
            <person name="Lipzen A."/>
            <person name="Riley R."/>
            <person name="Andreopoulos W."/>
            <person name="He G."/>
            <person name="Johnson J."/>
            <person name="Nolan M."/>
            <person name="Tritt A."/>
            <person name="Barry K.W."/>
            <person name="Grigoriev I.V."/>
            <person name="Nagy L.G."/>
            <person name="Hibbett D."/>
            <person name="Henrissat B."/>
            <person name="Matheny P.B."/>
            <person name="Labbe J."/>
            <person name="Martin F.M."/>
        </authorList>
    </citation>
    <scope>NUCLEOTIDE SEQUENCE</scope>
    <source>
        <strain evidence="1">FP105234-sp</strain>
    </source>
</reference>
<evidence type="ECO:0000313" key="1">
    <source>
        <dbReference type="EMBL" id="KAI0040623.1"/>
    </source>
</evidence>
<organism evidence="1 2">
    <name type="scientific">Auriscalpium vulgare</name>
    <dbReference type="NCBI Taxonomy" id="40419"/>
    <lineage>
        <taxon>Eukaryota</taxon>
        <taxon>Fungi</taxon>
        <taxon>Dikarya</taxon>
        <taxon>Basidiomycota</taxon>
        <taxon>Agaricomycotina</taxon>
        <taxon>Agaricomycetes</taxon>
        <taxon>Russulales</taxon>
        <taxon>Auriscalpiaceae</taxon>
        <taxon>Auriscalpium</taxon>
    </lineage>
</organism>
<name>A0ACB8R9E9_9AGAM</name>
<dbReference type="Proteomes" id="UP000814033">
    <property type="component" value="Unassembled WGS sequence"/>
</dbReference>
<comment type="caution">
    <text evidence="1">The sequence shown here is derived from an EMBL/GenBank/DDBJ whole genome shotgun (WGS) entry which is preliminary data.</text>
</comment>
<sequence>MTAVLSRVNKRRTLFQSMPITRETHAMYALNFITVSAMALLIVVQTATAVPVENDVAVESTDTHGPAVWLKRSVEEHPAAENPDAHGPAVWL</sequence>
<accession>A0ACB8R9E9</accession>
<gene>
    <name evidence="1" type="ORF">FA95DRAFT_1566251</name>
</gene>
<protein>
    <submittedName>
        <fullName evidence="1">Uncharacterized protein</fullName>
    </submittedName>
</protein>
<reference evidence="1" key="1">
    <citation type="submission" date="2021-02" db="EMBL/GenBank/DDBJ databases">
        <authorList>
            <consortium name="DOE Joint Genome Institute"/>
            <person name="Ahrendt S."/>
            <person name="Looney B.P."/>
            <person name="Miyauchi S."/>
            <person name="Morin E."/>
            <person name="Drula E."/>
            <person name="Courty P.E."/>
            <person name="Chicoki N."/>
            <person name="Fauchery L."/>
            <person name="Kohler A."/>
            <person name="Kuo A."/>
            <person name="Labutti K."/>
            <person name="Pangilinan J."/>
            <person name="Lipzen A."/>
            <person name="Riley R."/>
            <person name="Andreopoulos W."/>
            <person name="He G."/>
            <person name="Johnson J."/>
            <person name="Barry K.W."/>
            <person name="Grigoriev I.V."/>
            <person name="Nagy L."/>
            <person name="Hibbett D."/>
            <person name="Henrissat B."/>
            <person name="Matheny P.B."/>
            <person name="Labbe J."/>
            <person name="Martin F."/>
        </authorList>
    </citation>
    <scope>NUCLEOTIDE SEQUENCE</scope>
    <source>
        <strain evidence="1">FP105234-sp</strain>
    </source>
</reference>